<feature type="compositionally biased region" description="Basic residues" evidence="11">
    <location>
        <begin position="125"/>
        <end position="137"/>
    </location>
</feature>
<organism evidence="12 13">
    <name type="scientific">Lithohypha guttulata</name>
    <dbReference type="NCBI Taxonomy" id="1690604"/>
    <lineage>
        <taxon>Eukaryota</taxon>
        <taxon>Fungi</taxon>
        <taxon>Dikarya</taxon>
        <taxon>Ascomycota</taxon>
        <taxon>Pezizomycotina</taxon>
        <taxon>Eurotiomycetes</taxon>
        <taxon>Chaetothyriomycetidae</taxon>
        <taxon>Chaetothyriales</taxon>
        <taxon>Trichomeriaceae</taxon>
        <taxon>Lithohypha</taxon>
    </lineage>
</organism>
<dbReference type="InterPro" id="IPR051143">
    <property type="entry name" value="TrkH_K-transport"/>
</dbReference>
<feature type="transmembrane region" description="Helical" evidence="10">
    <location>
        <begin position="649"/>
        <end position="667"/>
    </location>
</feature>
<evidence type="ECO:0000256" key="1">
    <source>
        <dbReference type="ARBA" id="ARBA00004141"/>
    </source>
</evidence>
<dbReference type="GO" id="GO:0030007">
    <property type="term" value="P:intracellular potassium ion homeostasis"/>
    <property type="evidence" value="ECO:0007669"/>
    <property type="project" value="UniProtKB-UniRule"/>
</dbReference>
<evidence type="ECO:0000256" key="9">
    <source>
        <dbReference type="ARBA" id="ARBA00023136"/>
    </source>
</evidence>
<evidence type="ECO:0000313" key="12">
    <source>
        <dbReference type="EMBL" id="KAK5088404.1"/>
    </source>
</evidence>
<proteinExistence type="inferred from homology"/>
<keyword evidence="3 10" id="KW-0813">Transport</keyword>
<keyword evidence="8 10" id="KW-0406">Ion transport</keyword>
<dbReference type="GO" id="GO:0005886">
    <property type="term" value="C:plasma membrane"/>
    <property type="evidence" value="ECO:0007669"/>
    <property type="project" value="InterPro"/>
</dbReference>
<dbReference type="GO" id="GO:0140107">
    <property type="term" value="F:high-affinity potassium ion transmembrane transporter activity"/>
    <property type="evidence" value="ECO:0007669"/>
    <property type="project" value="TreeGrafter"/>
</dbReference>
<dbReference type="InterPro" id="IPR003445">
    <property type="entry name" value="Cat_transpt"/>
</dbReference>
<keyword evidence="9 10" id="KW-0472">Membrane</keyword>
<dbReference type="GO" id="GO:1990573">
    <property type="term" value="P:potassium ion import across plasma membrane"/>
    <property type="evidence" value="ECO:0007669"/>
    <property type="project" value="TreeGrafter"/>
</dbReference>
<feature type="transmembrane region" description="Helical" evidence="10">
    <location>
        <begin position="84"/>
        <end position="105"/>
    </location>
</feature>
<feature type="region of interest" description="Disordered" evidence="11">
    <location>
        <begin position="318"/>
        <end position="341"/>
    </location>
</feature>
<sequence>MAAPLHTVWSIVQKGIPDVFLKRKFNFITIHYLYISLMALFWSGMFYSIGGVDYIDSLFFASGACTQSGLNTVDVNTIKTGQQVILYLLAMVCNPIFIHTSVVFVRLYSFEKRFKDIVRDAKQLRRTRSRSRQRRGSMHSTDPEAQLGVNSVRGRAIQLLRNTGHKAEGRTMTEPTYNIEEKEKQMDASDTSGDNYDDNDKPLRRSNSIDSVRLPQQMNTEQHIQFLENQRNPVDTTTLRIPSPREFDRGGRVQSIDDTAQLDRQVSHINPEDRAPEIIGVPRVGTHITFNEPDIPSHQKGPSRAATAFPRIETGKASTLEPSTYDDPLVRGRSRNRRNSNGFLRTTTYRTNEPAPYLSYQPTVGRNSFFVNLTEEEREELGGIEYRALKTLALILIGYFFLFHIFGAVCLAPWIYNVSYGTVVTEIGQGRGWWGVFTAASAFNDLGFTLTPDSMISFQSATFPMLLMTFLIIIGNTGFPCMLRFVIWLLSKFAPVGSGLWEELQFLLDHPRRCFTLLFPRAATWWLFAILVLLNAIDLFFFIVLDLNDPTVEVLSPWVKFMVGLFQAASTRTAGFAAVNLAELHPAIQVSYLIMMYISVFPIAISMRRTNVYEEKSLGIYASGNDDDQGDGEPSYVGAHLRKQLSFDLWYIFLGLFIICIVEGSRLENTNEYAFTVFSVLFEIVSAYGTVGLSLGYPTANTSFSGQFKVLSKLVIIAMQIRGRHRGLPYMLDRAVLLPSENLHRKEAEEANRLLARRQSQISTYDIRQAMSRYGTDAPLATATSHRSNKDELQNDENQTGPRKRRHTGLSTTSSGGHGGGSHPFHRGLGTAMYKVAGAEDAIKEEAENITKTVSTH</sequence>
<keyword evidence="13" id="KW-1185">Reference proteome</keyword>
<comment type="similarity">
    <text evidence="2 10">Belongs to the TrkH potassium transport family.</text>
</comment>
<evidence type="ECO:0000256" key="8">
    <source>
        <dbReference type="ARBA" id="ARBA00023065"/>
    </source>
</evidence>
<evidence type="ECO:0000256" key="5">
    <source>
        <dbReference type="ARBA" id="ARBA00022692"/>
    </source>
</evidence>
<keyword evidence="6 10" id="KW-0630">Potassium</keyword>
<protein>
    <recommendedName>
        <fullName evidence="10">Potassium transport protein</fullName>
    </recommendedName>
</protein>
<accession>A0AAN7T3L2</accession>
<feature type="transmembrane region" description="Helical" evidence="10">
    <location>
        <begin position="587"/>
        <end position="607"/>
    </location>
</feature>
<evidence type="ECO:0000256" key="7">
    <source>
        <dbReference type="ARBA" id="ARBA00022989"/>
    </source>
</evidence>
<feature type="transmembrane region" description="Helical" evidence="10">
    <location>
        <begin position="463"/>
        <end position="490"/>
    </location>
</feature>
<dbReference type="PANTHER" id="PTHR31064">
    <property type="entry name" value="POTASSIUM TRANSPORT PROTEIN DDB_G0292412-RELATED"/>
    <property type="match status" value="1"/>
</dbReference>
<comment type="subcellular location">
    <subcellularLocation>
        <location evidence="1">Membrane</location>
        <topology evidence="1">Multi-pass membrane protein</topology>
    </subcellularLocation>
</comment>
<feature type="region of interest" description="Disordered" evidence="11">
    <location>
        <begin position="125"/>
        <end position="148"/>
    </location>
</feature>
<dbReference type="Pfam" id="PF02386">
    <property type="entry name" value="TrkH"/>
    <property type="match status" value="1"/>
</dbReference>
<evidence type="ECO:0000256" key="3">
    <source>
        <dbReference type="ARBA" id="ARBA00022448"/>
    </source>
</evidence>
<dbReference type="NCBIfam" id="TIGR00934">
    <property type="entry name" value="2a38euk"/>
    <property type="match status" value="1"/>
</dbReference>
<keyword evidence="4 10" id="KW-0633">Potassium transport</keyword>
<keyword evidence="7 10" id="KW-1133">Transmembrane helix</keyword>
<reference evidence="12 13" key="1">
    <citation type="submission" date="2023-08" db="EMBL/GenBank/DDBJ databases">
        <title>Black Yeasts Isolated from many extreme environments.</title>
        <authorList>
            <person name="Coleine C."/>
            <person name="Stajich J.E."/>
            <person name="Selbmann L."/>
        </authorList>
    </citation>
    <scope>NUCLEOTIDE SEQUENCE [LARGE SCALE GENOMIC DNA]</scope>
    <source>
        <strain evidence="12 13">CCFEE 5910</strain>
    </source>
</reference>
<feature type="region of interest" description="Disordered" evidence="11">
    <location>
        <begin position="781"/>
        <end position="828"/>
    </location>
</feature>
<keyword evidence="5 10" id="KW-0812">Transmembrane</keyword>
<feature type="transmembrane region" description="Helical" evidence="10">
    <location>
        <begin position="525"/>
        <end position="547"/>
    </location>
</feature>
<feature type="region of interest" description="Disordered" evidence="11">
    <location>
        <begin position="167"/>
        <end position="206"/>
    </location>
</feature>
<dbReference type="AlphaFoldDB" id="A0AAN7T3L2"/>
<name>A0AAN7T3L2_9EURO</name>
<dbReference type="Proteomes" id="UP001309876">
    <property type="component" value="Unassembled WGS sequence"/>
</dbReference>
<comment type="caution">
    <text evidence="12">The sequence shown here is derived from an EMBL/GenBank/DDBJ whole genome shotgun (WGS) entry which is preliminary data.</text>
</comment>
<dbReference type="InterPro" id="IPR015958">
    <property type="entry name" value="Trk1_fungi"/>
</dbReference>
<evidence type="ECO:0000256" key="2">
    <source>
        <dbReference type="ARBA" id="ARBA00009137"/>
    </source>
</evidence>
<gene>
    <name evidence="12" type="primary">TRK1</name>
    <name evidence="12" type="ORF">LTR05_002622</name>
</gene>
<evidence type="ECO:0000256" key="10">
    <source>
        <dbReference type="PIRNR" id="PIRNR002450"/>
    </source>
</evidence>
<dbReference type="PIRSF" id="PIRSF002450">
    <property type="entry name" value="K+_transpter_TRK"/>
    <property type="match status" value="1"/>
</dbReference>
<dbReference type="PANTHER" id="PTHR31064:SF30">
    <property type="entry name" value="HIGH-AFFINITY POTASSIUM TRANSPORT PROTEIN-RELATED"/>
    <property type="match status" value="1"/>
</dbReference>
<feature type="transmembrane region" description="Helical" evidence="10">
    <location>
        <begin position="673"/>
        <end position="697"/>
    </location>
</feature>
<feature type="transmembrane region" description="Helical" evidence="10">
    <location>
        <begin position="32"/>
        <end position="50"/>
    </location>
</feature>
<evidence type="ECO:0000256" key="11">
    <source>
        <dbReference type="SAM" id="MobiDB-lite"/>
    </source>
</evidence>
<evidence type="ECO:0000256" key="6">
    <source>
        <dbReference type="ARBA" id="ARBA00022958"/>
    </source>
</evidence>
<dbReference type="EMBL" id="JAVRRJ010000002">
    <property type="protein sequence ID" value="KAK5088404.1"/>
    <property type="molecule type" value="Genomic_DNA"/>
</dbReference>
<feature type="transmembrane region" description="Helical" evidence="10">
    <location>
        <begin position="392"/>
        <end position="416"/>
    </location>
</feature>
<evidence type="ECO:0000256" key="4">
    <source>
        <dbReference type="ARBA" id="ARBA00022538"/>
    </source>
</evidence>
<evidence type="ECO:0000313" key="13">
    <source>
        <dbReference type="Proteomes" id="UP001309876"/>
    </source>
</evidence>
<dbReference type="InterPro" id="IPR004773">
    <property type="entry name" value="K/Na_transp_Trk1/HKT1"/>
</dbReference>